<keyword evidence="2" id="KW-1185">Reference proteome</keyword>
<sequence length="171" mass="18696">MPPSARPEPDFRADCTRCAALCCVAFALNDPEMFAVRKEAGEPCPNLNARGGCTIHGALADKGFRGCVLYDCLGAGPRVTQELFQGRSWQDDPALLGPMCDAFRVLTRAHKLLFLLREAGRLDLSPEDRLRLAALREAVDRAGTSFAAMAEIESEAHRFLRGLRSYIDNAG</sequence>
<proteinExistence type="predicted"/>
<comment type="caution">
    <text evidence="1">The sequence shown here is derived from an EMBL/GenBank/DDBJ whole genome shotgun (WGS) entry which is preliminary data.</text>
</comment>
<dbReference type="Proteomes" id="UP001202281">
    <property type="component" value="Unassembled WGS sequence"/>
</dbReference>
<gene>
    <name evidence="1" type="ORF">MTR66_00920</name>
</gene>
<name>A0ABT0BJZ3_9SPHN</name>
<evidence type="ECO:0000313" key="1">
    <source>
        <dbReference type="EMBL" id="MCJ2185372.1"/>
    </source>
</evidence>
<accession>A0ABT0BJZ3</accession>
<evidence type="ECO:0000313" key="2">
    <source>
        <dbReference type="Proteomes" id="UP001202281"/>
    </source>
</evidence>
<dbReference type="RefSeq" id="WP_243917101.1">
    <property type="nucleotide sequence ID" value="NZ_JALHLG010000001.1"/>
</dbReference>
<organism evidence="1 2">
    <name type="scientific">Novosphingobium beihaiensis</name>
    <dbReference type="NCBI Taxonomy" id="2930389"/>
    <lineage>
        <taxon>Bacteria</taxon>
        <taxon>Pseudomonadati</taxon>
        <taxon>Pseudomonadota</taxon>
        <taxon>Alphaproteobacteria</taxon>
        <taxon>Sphingomonadales</taxon>
        <taxon>Sphingomonadaceae</taxon>
        <taxon>Novosphingobium</taxon>
    </lineage>
</organism>
<evidence type="ECO:0008006" key="3">
    <source>
        <dbReference type="Google" id="ProtNLM"/>
    </source>
</evidence>
<dbReference type="EMBL" id="JALHLG010000001">
    <property type="protein sequence ID" value="MCJ2185372.1"/>
    <property type="molecule type" value="Genomic_DNA"/>
</dbReference>
<reference evidence="1 2" key="1">
    <citation type="submission" date="2022-04" db="EMBL/GenBank/DDBJ databases">
        <title>Identification of a novel bacterium isolated from mangrove sediments.</title>
        <authorList>
            <person name="Pan X."/>
        </authorList>
    </citation>
    <scope>NUCLEOTIDE SEQUENCE [LARGE SCALE GENOMIC DNA]</scope>
    <source>
        <strain evidence="1 2">B2638</strain>
    </source>
</reference>
<protein>
    <recommendedName>
        <fullName evidence="3">Pentapeptide repeat-containing protein</fullName>
    </recommendedName>
</protein>